<dbReference type="Pfam" id="PF00483">
    <property type="entry name" value="NTP_transferase"/>
    <property type="match status" value="1"/>
</dbReference>
<proteinExistence type="inferred from homology"/>
<organism evidence="7 8">
    <name type="scientific">Thermoanaerobacter thermohydrosulfuricus</name>
    <name type="common">Clostridium thermohydrosulfuricum</name>
    <dbReference type="NCBI Taxonomy" id="1516"/>
    <lineage>
        <taxon>Bacteria</taxon>
        <taxon>Bacillati</taxon>
        <taxon>Bacillota</taxon>
        <taxon>Clostridia</taxon>
        <taxon>Thermoanaerobacterales</taxon>
        <taxon>Thermoanaerobacteraceae</taxon>
        <taxon>Thermoanaerobacter</taxon>
    </lineage>
</organism>
<reference evidence="7 8" key="1">
    <citation type="submission" date="2016-10" db="EMBL/GenBank/DDBJ databases">
        <authorList>
            <person name="de Groot N.N."/>
        </authorList>
    </citation>
    <scope>NUCLEOTIDE SEQUENCE [LARGE SCALE GENOMIC DNA]</scope>
    <source>
        <strain evidence="7 8">DSM 569</strain>
    </source>
</reference>
<evidence type="ECO:0000256" key="1">
    <source>
        <dbReference type="ARBA" id="ARBA00007274"/>
    </source>
</evidence>
<dbReference type="InterPro" id="IPR005835">
    <property type="entry name" value="NTP_transferase_dom"/>
</dbReference>
<dbReference type="Pfam" id="PF02878">
    <property type="entry name" value="PGM_PMM_I"/>
    <property type="match status" value="1"/>
</dbReference>
<evidence type="ECO:0000259" key="6">
    <source>
        <dbReference type="Pfam" id="PF25087"/>
    </source>
</evidence>
<dbReference type="Proteomes" id="UP000183404">
    <property type="component" value="Unassembled WGS sequence"/>
</dbReference>
<dbReference type="CDD" id="cd04181">
    <property type="entry name" value="NTP_transferase"/>
    <property type="match status" value="1"/>
</dbReference>
<dbReference type="EMBL" id="FNBS01000058">
    <property type="protein sequence ID" value="SDG28601.1"/>
    <property type="molecule type" value="Genomic_DNA"/>
</dbReference>
<dbReference type="Gene3D" id="3.40.120.10">
    <property type="entry name" value="Alpha-D-Glucose-1,6-Bisphosphate, subunit A, domain 3"/>
    <property type="match status" value="3"/>
</dbReference>
<feature type="domain" description="Mannose-1-phosphate guanyltransferase C-terminal" evidence="6">
    <location>
        <begin position="261"/>
        <end position="364"/>
    </location>
</feature>
<comment type="similarity">
    <text evidence="2">Belongs to the phosphohexose mutase family.</text>
</comment>
<dbReference type="AlphaFoldDB" id="A0A1G7T053"/>
<feature type="domain" description="Nucleotidyl transferase" evidence="4">
    <location>
        <begin position="2"/>
        <end position="230"/>
    </location>
</feature>
<dbReference type="InterPro" id="IPR056729">
    <property type="entry name" value="GMPPB_C"/>
</dbReference>
<evidence type="ECO:0000313" key="7">
    <source>
        <dbReference type="EMBL" id="SDG28601.1"/>
    </source>
</evidence>
<dbReference type="InterPro" id="IPR016055">
    <property type="entry name" value="A-D-PHexomutase_a/b/a-I/II/III"/>
</dbReference>
<dbReference type="SUPFAM" id="SSF51161">
    <property type="entry name" value="Trimeric LpxA-like enzymes"/>
    <property type="match status" value="1"/>
</dbReference>
<dbReference type="Gene3D" id="3.30.310.50">
    <property type="entry name" value="Alpha-D-phosphohexomutase, C-terminal domain"/>
    <property type="match status" value="1"/>
</dbReference>
<evidence type="ECO:0000313" key="8">
    <source>
        <dbReference type="Proteomes" id="UP000183404"/>
    </source>
</evidence>
<keyword evidence="3 7" id="KW-0808">Transferase</keyword>
<dbReference type="SUPFAM" id="SSF53448">
    <property type="entry name" value="Nucleotide-diphospho-sugar transferases"/>
    <property type="match status" value="1"/>
</dbReference>
<dbReference type="PANTHER" id="PTHR22572">
    <property type="entry name" value="SUGAR-1-PHOSPHATE GUANYL TRANSFERASE"/>
    <property type="match status" value="1"/>
</dbReference>
<protein>
    <submittedName>
        <fullName evidence="7">Mannose-1-phosphate guanylyltransferase / phosphomannomutase</fullName>
    </submittedName>
</protein>
<evidence type="ECO:0000256" key="2">
    <source>
        <dbReference type="ARBA" id="ARBA00010231"/>
    </source>
</evidence>
<dbReference type="InterPro" id="IPR005844">
    <property type="entry name" value="A-D-PHexomutase_a/b/a-I"/>
</dbReference>
<dbReference type="InterPro" id="IPR029044">
    <property type="entry name" value="Nucleotide-diphossugar_trans"/>
</dbReference>
<comment type="similarity">
    <text evidence="1">Belongs to the transferase hexapeptide repeat family.</text>
</comment>
<dbReference type="InterPro" id="IPR050486">
    <property type="entry name" value="Mannose-1P_guanyltransferase"/>
</dbReference>
<dbReference type="Pfam" id="PF25087">
    <property type="entry name" value="GMPPB_C"/>
    <property type="match status" value="1"/>
</dbReference>
<feature type="domain" description="Alpha-D-phosphohexomutase alpha/beta/alpha" evidence="5">
    <location>
        <begin position="381"/>
        <end position="500"/>
    </location>
</feature>
<evidence type="ECO:0000259" key="4">
    <source>
        <dbReference type="Pfam" id="PF00483"/>
    </source>
</evidence>
<dbReference type="SUPFAM" id="SSF53738">
    <property type="entry name" value="Phosphoglucomutase, first 3 domains"/>
    <property type="match status" value="1"/>
</dbReference>
<dbReference type="Gene3D" id="2.160.10.10">
    <property type="entry name" value="Hexapeptide repeat proteins"/>
    <property type="match status" value="1"/>
</dbReference>
<dbReference type="GO" id="GO:0005975">
    <property type="term" value="P:carbohydrate metabolic process"/>
    <property type="evidence" value="ECO:0007669"/>
    <property type="project" value="InterPro"/>
</dbReference>
<dbReference type="SUPFAM" id="SSF55957">
    <property type="entry name" value="Phosphoglucomutase, C-terminal domain"/>
    <property type="match status" value="1"/>
</dbReference>
<dbReference type="InterPro" id="IPR036900">
    <property type="entry name" value="A-D-PHexomutase_C_sf"/>
</dbReference>
<dbReference type="CDD" id="cd03356">
    <property type="entry name" value="LbH_G1P_AT_C_like"/>
    <property type="match status" value="1"/>
</dbReference>
<dbReference type="Gene3D" id="3.90.550.10">
    <property type="entry name" value="Spore Coat Polysaccharide Biosynthesis Protein SpsA, Chain A"/>
    <property type="match status" value="1"/>
</dbReference>
<evidence type="ECO:0000259" key="5">
    <source>
        <dbReference type="Pfam" id="PF02878"/>
    </source>
</evidence>
<sequence>MKGIIMAGGEGSRLRPLTADIPKPMVPVANKPAIKHIVEHLHKYGIKDLAVTLFYLPQKIKKYLEEEYGDEIKFYIEDKPLGTAGSVKNARDFLNDTFIVMSGDVITDVNIKEAYEFHRKKGAKVTLILTRVDVPLEYGVVIVDEEGKIKKFLEKPSWGEVFSDTVNTGIYIIEPEILEFIPQDKPFDFSKDLFPMLLKNDIPMYGYITGGYWCDIGNTNQYITSHFDILEGRVDLGYKDKLLKKGKVIGKNVTISPEAKIIPPVIIGDNAIIEANAVVGPNVIIGKNNYIKKGSSLKNAVLWDEIIVDKNCELRGCVVCNRVRIGNNVRIFENSVIGESCKIKSFAEIKPEVKIWPYKIIDEGSVITKDVVWGNGRKPLTFGYRGIKGVFNEDITPQIAVEIGEVFGNIVNSSVLVGHDGDIVSQFISDLISFGLVSGGCEVLKVNNTLLPTLRYGIKKNKCGGGIYVEEEEGNLRILFLDKEGCDIDRNLEKKIENKLRVYDIERVDGKNLKPIREIDINNDYLNFLFEKRTAYKSFKIKPYNEKTKLLLEAIGKNEFFIAEESYDVGVLFYKNGEKVKLYDEKGREFDEDELEFIRMLIAKEQGVKKFVLPFDSSKYLTEFAKEFAIETVSSKISHKDRMKTIVSKEGMEKDLQINLDFDGFSFLLDLLEYLQHTSQKLSSIKDSFPLRYRISKSIKCDWRDKGKIIRMLFEKADEGAEFLDGLKFNKEDSWVLVVPDYELPACNIYIEAPTKERAEELFSMYEKEIKSIIQK</sequence>
<accession>A0A1G7T053</accession>
<keyword evidence="7" id="KW-0548">Nucleotidyltransferase</keyword>
<gene>
    <name evidence="7" type="ORF">SAMN04244560_02083</name>
</gene>
<name>A0A1G7T053_THETY</name>
<dbReference type="GO" id="GO:0016868">
    <property type="term" value="F:intramolecular phosphotransferase activity"/>
    <property type="evidence" value="ECO:0007669"/>
    <property type="project" value="InterPro"/>
</dbReference>
<dbReference type="GO" id="GO:0016779">
    <property type="term" value="F:nucleotidyltransferase activity"/>
    <property type="evidence" value="ECO:0007669"/>
    <property type="project" value="UniProtKB-KW"/>
</dbReference>
<dbReference type="InterPro" id="IPR011004">
    <property type="entry name" value="Trimer_LpxA-like_sf"/>
</dbReference>
<evidence type="ECO:0000256" key="3">
    <source>
        <dbReference type="ARBA" id="ARBA00022679"/>
    </source>
</evidence>
<dbReference type="FunFam" id="3.90.550.10:FF:000013">
    <property type="entry name" value="mannose-1-phosphate guanyltransferase beta"/>
    <property type="match status" value="1"/>
</dbReference>
<dbReference type="RefSeq" id="WP_074592748.1">
    <property type="nucleotide sequence ID" value="NZ_FNBS01000058.1"/>
</dbReference>